<proteinExistence type="predicted"/>
<sequence>MNPVSNVQLEVRYFHPPFREFFPILSQSKYSSGYSQNPLSNKQVLIIFLRARNNPGLPAPPLYPPNQSGHNPPTSALTLRNIFAARVAIGCTHLGITTADNWGPHRESSQMNFLVPIKPNYLPRFPSQPTGSYTTLPLVP</sequence>
<evidence type="ECO:0000313" key="1">
    <source>
        <dbReference type="EMBL" id="KNE95110.1"/>
    </source>
</evidence>
<comment type="caution">
    <text evidence="1">The sequence shown here is derived from an EMBL/GenBank/DDBJ whole genome shotgun (WGS) entry which is preliminary data.</text>
</comment>
<protein>
    <submittedName>
        <fullName evidence="1">Uncharacterized protein</fullName>
    </submittedName>
</protein>
<evidence type="ECO:0000313" key="2">
    <source>
        <dbReference type="Proteomes" id="UP000054564"/>
    </source>
</evidence>
<gene>
    <name evidence="1" type="ORF">PSTG_11587</name>
</gene>
<accession>A0A0L0V722</accession>
<keyword evidence="2" id="KW-1185">Reference proteome</keyword>
<name>A0A0L0V722_9BASI</name>
<organism evidence="1 2">
    <name type="scientific">Puccinia striiformis f. sp. tritici PST-78</name>
    <dbReference type="NCBI Taxonomy" id="1165861"/>
    <lineage>
        <taxon>Eukaryota</taxon>
        <taxon>Fungi</taxon>
        <taxon>Dikarya</taxon>
        <taxon>Basidiomycota</taxon>
        <taxon>Pucciniomycotina</taxon>
        <taxon>Pucciniomycetes</taxon>
        <taxon>Pucciniales</taxon>
        <taxon>Pucciniaceae</taxon>
        <taxon>Puccinia</taxon>
    </lineage>
</organism>
<dbReference type="Proteomes" id="UP000054564">
    <property type="component" value="Unassembled WGS sequence"/>
</dbReference>
<dbReference type="AlphaFoldDB" id="A0A0L0V722"/>
<reference evidence="2" key="1">
    <citation type="submission" date="2014-03" db="EMBL/GenBank/DDBJ databases">
        <title>The Genome Sequence of Puccinia striiformis f. sp. tritici PST-78.</title>
        <authorList>
            <consortium name="The Broad Institute Genome Sequencing Platform"/>
            <person name="Cuomo C."/>
            <person name="Hulbert S."/>
            <person name="Chen X."/>
            <person name="Walker B."/>
            <person name="Young S.K."/>
            <person name="Zeng Q."/>
            <person name="Gargeya S."/>
            <person name="Fitzgerald M."/>
            <person name="Haas B."/>
            <person name="Abouelleil A."/>
            <person name="Alvarado L."/>
            <person name="Arachchi H.M."/>
            <person name="Berlin A.M."/>
            <person name="Chapman S.B."/>
            <person name="Goldberg J."/>
            <person name="Griggs A."/>
            <person name="Gujja S."/>
            <person name="Hansen M."/>
            <person name="Howarth C."/>
            <person name="Imamovic A."/>
            <person name="Larimer J."/>
            <person name="McCowan C."/>
            <person name="Montmayeur A."/>
            <person name="Murphy C."/>
            <person name="Neiman D."/>
            <person name="Pearson M."/>
            <person name="Priest M."/>
            <person name="Roberts A."/>
            <person name="Saif S."/>
            <person name="Shea T."/>
            <person name="Sisk P."/>
            <person name="Sykes S."/>
            <person name="Wortman J."/>
            <person name="Nusbaum C."/>
            <person name="Birren B."/>
        </authorList>
    </citation>
    <scope>NUCLEOTIDE SEQUENCE [LARGE SCALE GENOMIC DNA]</scope>
    <source>
        <strain evidence="2">race PST-78</strain>
    </source>
</reference>
<dbReference type="EMBL" id="AJIL01000103">
    <property type="protein sequence ID" value="KNE95110.1"/>
    <property type="molecule type" value="Genomic_DNA"/>
</dbReference>